<keyword evidence="1" id="KW-1133">Transmembrane helix</keyword>
<dbReference type="Pfam" id="PF12811">
    <property type="entry name" value="BaxI_1"/>
    <property type="match status" value="1"/>
</dbReference>
<evidence type="ECO:0000256" key="1">
    <source>
        <dbReference type="SAM" id="Phobius"/>
    </source>
</evidence>
<dbReference type="InterPro" id="IPR010539">
    <property type="entry name" value="BaxI_1-like"/>
</dbReference>
<feature type="transmembrane region" description="Helical" evidence="1">
    <location>
        <begin position="237"/>
        <end position="260"/>
    </location>
</feature>
<gene>
    <name evidence="2" type="ordered locus">Snas_1826</name>
</gene>
<dbReference type="eggNOG" id="COG4760">
    <property type="taxonomic scope" value="Bacteria"/>
</dbReference>
<feature type="transmembrane region" description="Helical" evidence="1">
    <location>
        <begin position="45"/>
        <end position="67"/>
    </location>
</feature>
<evidence type="ECO:0000313" key="3">
    <source>
        <dbReference type="Proteomes" id="UP000000844"/>
    </source>
</evidence>
<dbReference type="Proteomes" id="UP000000844">
    <property type="component" value="Chromosome"/>
</dbReference>
<evidence type="ECO:0008006" key="4">
    <source>
        <dbReference type="Google" id="ProtNLM"/>
    </source>
</evidence>
<dbReference type="PANTHER" id="PTHR41282">
    <property type="entry name" value="CONSERVED TRANSMEMBRANE PROTEIN-RELATED"/>
    <property type="match status" value="1"/>
</dbReference>
<dbReference type="AlphaFoldDB" id="D3PYF5"/>
<protein>
    <recommendedName>
        <fullName evidence="4">Integral membrane protein</fullName>
    </recommendedName>
</protein>
<dbReference type="PANTHER" id="PTHR41282:SF1">
    <property type="entry name" value="CONSERVED TRANSMEMBRANE PROTEIN-RELATED"/>
    <property type="match status" value="1"/>
</dbReference>
<dbReference type="EMBL" id="CP001778">
    <property type="protein sequence ID" value="ADD41522.1"/>
    <property type="molecule type" value="Genomic_DNA"/>
</dbReference>
<dbReference type="STRING" id="446470.Snas_1826"/>
<keyword evidence="3" id="KW-1185">Reference proteome</keyword>
<sequence length="265" mass="28374">MRSSNGALNRWIESGAGREEMAPEYGHYGQQVTPPQVRPMTLDDVVVRTVGLLLLTGITGTITWMLIGVNPGAAYVLMTVGLLVSLGAMLATMFGGYRLFANPWVPSIYAGGVGFALGGVSAAMEASYPGIVVQAVAATFGVFFGMALLFKAKVVRNSPKFTKFIIGAGFGIAAIILVNLLLSVFGVDSGLFYNGTGEVSWLQWAVAIVFVVWGALSFILDFDMVEQGVRYGAPKKMAWMAAFGMVAGLVFLYLSILRLLSYLRQ</sequence>
<dbReference type="OrthoDB" id="116480at2"/>
<name>D3PYF5_STANL</name>
<feature type="transmembrane region" description="Helical" evidence="1">
    <location>
        <begin position="130"/>
        <end position="149"/>
    </location>
</feature>
<reference evidence="2 3" key="1">
    <citation type="journal article" date="2009" name="Stand. Genomic Sci.">
        <title>Complete genome sequence of Stackebrandtia nassauensis type strain (LLR-40K-21).</title>
        <authorList>
            <person name="Munk C."/>
            <person name="Lapidus A."/>
            <person name="Copeland A."/>
            <person name="Jando M."/>
            <person name="Mayilraj S."/>
            <person name="Glavina Del Rio T."/>
            <person name="Nolan M."/>
            <person name="Chen F."/>
            <person name="Lucas S."/>
            <person name="Tice H."/>
            <person name="Cheng J.F."/>
            <person name="Han C."/>
            <person name="Detter J.C."/>
            <person name="Bruce D."/>
            <person name="Goodwin L."/>
            <person name="Chain P."/>
            <person name="Pitluck S."/>
            <person name="Goker M."/>
            <person name="Ovchinikova G."/>
            <person name="Pati A."/>
            <person name="Ivanova N."/>
            <person name="Mavromatis K."/>
            <person name="Chen A."/>
            <person name="Palaniappan K."/>
            <person name="Land M."/>
            <person name="Hauser L."/>
            <person name="Chang Y.J."/>
            <person name="Jeffries C.D."/>
            <person name="Bristow J."/>
            <person name="Eisen J.A."/>
            <person name="Markowitz V."/>
            <person name="Hugenholtz P."/>
            <person name="Kyrpides N.C."/>
            <person name="Klenk H.P."/>
        </authorList>
    </citation>
    <scope>NUCLEOTIDE SEQUENCE [LARGE SCALE GENOMIC DNA]</scope>
    <source>
        <strain evidence="3">DSM 44728 / CIP 108903 / NRRL B-16338 / NBRC 102104 / LLR-40K-21</strain>
    </source>
</reference>
<feature type="transmembrane region" description="Helical" evidence="1">
    <location>
        <begin position="202"/>
        <end position="225"/>
    </location>
</feature>
<keyword evidence="1" id="KW-0472">Membrane</keyword>
<organism evidence="2 3">
    <name type="scientific">Stackebrandtia nassauensis (strain DSM 44728 / CIP 108903 / NRRL B-16338 / NBRC 102104 / LLR-40K-21)</name>
    <dbReference type="NCBI Taxonomy" id="446470"/>
    <lineage>
        <taxon>Bacteria</taxon>
        <taxon>Bacillati</taxon>
        <taxon>Actinomycetota</taxon>
        <taxon>Actinomycetes</taxon>
        <taxon>Glycomycetales</taxon>
        <taxon>Glycomycetaceae</taxon>
        <taxon>Stackebrandtia</taxon>
    </lineage>
</organism>
<keyword evidence="1" id="KW-0812">Transmembrane</keyword>
<evidence type="ECO:0000313" key="2">
    <source>
        <dbReference type="EMBL" id="ADD41522.1"/>
    </source>
</evidence>
<dbReference type="HOGENOM" id="CLU_074030_0_0_11"/>
<dbReference type="RefSeq" id="WP_013017093.1">
    <property type="nucleotide sequence ID" value="NC_013947.1"/>
</dbReference>
<feature type="transmembrane region" description="Helical" evidence="1">
    <location>
        <begin position="161"/>
        <end position="182"/>
    </location>
</feature>
<feature type="transmembrane region" description="Helical" evidence="1">
    <location>
        <begin position="104"/>
        <end position="124"/>
    </location>
</feature>
<dbReference type="KEGG" id="sna:Snas_1826"/>
<accession>D3PYF5</accession>
<feature type="transmembrane region" description="Helical" evidence="1">
    <location>
        <begin position="73"/>
        <end position="97"/>
    </location>
</feature>
<proteinExistence type="predicted"/>